<accession>A0AAW1UUS9</accession>
<name>A0AAW1UUS9_9CUCU</name>
<feature type="domain" description="PiggyBac transposable element-derived protein" evidence="1">
    <location>
        <begin position="12"/>
        <end position="76"/>
    </location>
</feature>
<dbReference type="InterPro" id="IPR029526">
    <property type="entry name" value="PGBD"/>
</dbReference>
<sequence>MYSLNSHSLNTQKLFGATGSVGENRTNKWPIKSAKDLTEEPRGTFDYRYDTESDILMVRWYDNKCVKVAKNYEKIQRSAEKKR</sequence>
<evidence type="ECO:0000313" key="2">
    <source>
        <dbReference type="EMBL" id="KAK9884893.1"/>
    </source>
</evidence>
<proteinExistence type="predicted"/>
<dbReference type="PANTHER" id="PTHR47055">
    <property type="entry name" value="DDE_TNP_1_7 DOMAIN-CONTAINING PROTEIN"/>
    <property type="match status" value="1"/>
</dbReference>
<keyword evidence="3" id="KW-1185">Reference proteome</keyword>
<dbReference type="PANTHER" id="PTHR47055:SF3">
    <property type="entry name" value="PHORBOL-ESTER_DAG-TYPE DOMAIN-CONTAINING PROTEIN"/>
    <property type="match status" value="1"/>
</dbReference>
<dbReference type="AlphaFoldDB" id="A0AAW1UUS9"/>
<protein>
    <recommendedName>
        <fullName evidence="1">PiggyBac transposable element-derived protein domain-containing protein</fullName>
    </recommendedName>
</protein>
<reference evidence="2 3" key="1">
    <citation type="submission" date="2023-03" db="EMBL/GenBank/DDBJ databases">
        <title>Genome insight into feeding habits of ladybird beetles.</title>
        <authorList>
            <person name="Li H.-S."/>
            <person name="Huang Y.-H."/>
            <person name="Pang H."/>
        </authorList>
    </citation>
    <scope>NUCLEOTIDE SEQUENCE [LARGE SCALE GENOMIC DNA]</scope>
    <source>
        <strain evidence="2">SYSU_2023b</strain>
        <tissue evidence="2">Whole body</tissue>
    </source>
</reference>
<gene>
    <name evidence="2" type="ORF">WA026_009131</name>
</gene>
<dbReference type="EMBL" id="JARQZJ010000094">
    <property type="protein sequence ID" value="KAK9884893.1"/>
    <property type="molecule type" value="Genomic_DNA"/>
</dbReference>
<comment type="caution">
    <text evidence="2">The sequence shown here is derived from an EMBL/GenBank/DDBJ whole genome shotgun (WGS) entry which is preliminary data.</text>
</comment>
<organism evidence="2 3">
    <name type="scientific">Henosepilachna vigintioctopunctata</name>
    <dbReference type="NCBI Taxonomy" id="420089"/>
    <lineage>
        <taxon>Eukaryota</taxon>
        <taxon>Metazoa</taxon>
        <taxon>Ecdysozoa</taxon>
        <taxon>Arthropoda</taxon>
        <taxon>Hexapoda</taxon>
        <taxon>Insecta</taxon>
        <taxon>Pterygota</taxon>
        <taxon>Neoptera</taxon>
        <taxon>Endopterygota</taxon>
        <taxon>Coleoptera</taxon>
        <taxon>Polyphaga</taxon>
        <taxon>Cucujiformia</taxon>
        <taxon>Coccinelloidea</taxon>
        <taxon>Coccinellidae</taxon>
        <taxon>Epilachninae</taxon>
        <taxon>Epilachnini</taxon>
        <taxon>Henosepilachna</taxon>
    </lineage>
</organism>
<dbReference type="GO" id="GO:0043565">
    <property type="term" value="F:sequence-specific DNA binding"/>
    <property type="evidence" value="ECO:0007669"/>
    <property type="project" value="TreeGrafter"/>
</dbReference>
<dbReference type="Proteomes" id="UP001431783">
    <property type="component" value="Unassembled WGS sequence"/>
</dbReference>
<dbReference type="InterPro" id="IPR052638">
    <property type="entry name" value="PiggyBac_TE-derived"/>
</dbReference>
<evidence type="ECO:0000259" key="1">
    <source>
        <dbReference type="Pfam" id="PF13843"/>
    </source>
</evidence>
<dbReference type="Pfam" id="PF13843">
    <property type="entry name" value="DDE_Tnp_1_7"/>
    <property type="match status" value="1"/>
</dbReference>
<evidence type="ECO:0000313" key="3">
    <source>
        <dbReference type="Proteomes" id="UP001431783"/>
    </source>
</evidence>